<dbReference type="GO" id="GO:0050660">
    <property type="term" value="F:flavin adenine dinucleotide binding"/>
    <property type="evidence" value="ECO:0007669"/>
    <property type="project" value="InterPro"/>
</dbReference>
<dbReference type="SUPFAM" id="SSF51905">
    <property type="entry name" value="FAD/NAD(P)-binding domain"/>
    <property type="match status" value="1"/>
</dbReference>
<evidence type="ECO:0000256" key="4">
    <source>
        <dbReference type="ARBA" id="ARBA00022827"/>
    </source>
</evidence>
<dbReference type="EMBL" id="CP003249">
    <property type="protein sequence ID" value="AFV76933.1"/>
    <property type="molecule type" value="Genomic_DNA"/>
</dbReference>
<evidence type="ECO:0000259" key="7">
    <source>
        <dbReference type="Pfam" id="PF01134"/>
    </source>
</evidence>
<keyword evidence="3" id="KW-0819">tRNA processing</keyword>
<keyword evidence="8" id="KW-0131">Cell cycle</keyword>
<evidence type="ECO:0000256" key="1">
    <source>
        <dbReference type="ARBA" id="ARBA00001974"/>
    </source>
</evidence>
<dbReference type="OrthoDB" id="31115at2"/>
<comment type="subunit">
    <text evidence="6">Homodimer. Heterotetramer of two MnmE and two MnmG subunits.</text>
</comment>
<dbReference type="HOGENOM" id="CLU_1203683_0_0_0"/>
<evidence type="ECO:0000256" key="6">
    <source>
        <dbReference type="ARBA" id="ARBA00025948"/>
    </source>
</evidence>
<name>K7QY99_THEOS</name>
<reference evidence="8 9" key="1">
    <citation type="journal article" date="2013" name="Genome Announc.">
        <title>Whole Genome Sequencing of Thermus oshimai JL-2 and Thermus thermophilus JL-18, Incomplete Denitrifiers from the United States Great Basin.</title>
        <authorList>
            <person name="Murugapiran S.K."/>
            <person name="Huntemann M."/>
            <person name="Wei C.L."/>
            <person name="Han J."/>
            <person name="Detter J.C."/>
            <person name="Han C.S."/>
            <person name="Erkkila T.H."/>
            <person name="Teshima H."/>
            <person name="Chen A."/>
            <person name="Kyrpides N."/>
            <person name="Mavrommatis K."/>
            <person name="Markowitz V."/>
            <person name="Szeto E."/>
            <person name="Ivanova N."/>
            <person name="Pagani I."/>
            <person name="Lam J."/>
            <person name="McDonald A.I."/>
            <person name="Dodsworth J.A."/>
            <person name="Pati A."/>
            <person name="Goodwin L."/>
            <person name="Peters L."/>
            <person name="Pitluck S."/>
            <person name="Woyke T."/>
            <person name="Hedlund B.P."/>
        </authorList>
    </citation>
    <scope>NUCLEOTIDE SEQUENCE</scope>
    <source>
        <strain evidence="8 9">JL-2</strain>
    </source>
</reference>
<feature type="domain" description="MnmG N-terminal" evidence="7">
    <location>
        <begin position="5"/>
        <end position="40"/>
    </location>
</feature>
<gene>
    <name evidence="8" type="ORF">Theos_1924</name>
</gene>
<sequence length="233" mass="25839">MGNYQVLIVGAGFAGSEAAHRLAGRGVRVGLLTQSLDSVMMPFLPPRPPFPKGSLLEAAYDPEDPRVWAFHARAKARLEAQAPHLHLFQATATGLLLEGNKVVGVRTWEGPVARGERVVLAVGSFLGARLRMGEVEEEAGRLSEASYPDLYEDLLRLGFRFVEREGAVPDTPTTPGYRVRYRAFHPEEWEEATFRLRRLANLYGVGLCVLEGDYARMSEEGLRLAEHLLRELG</sequence>
<evidence type="ECO:0000256" key="3">
    <source>
        <dbReference type="ARBA" id="ARBA00022694"/>
    </source>
</evidence>
<keyword evidence="4" id="KW-0274">FAD</keyword>
<dbReference type="RefSeq" id="WP_016330112.1">
    <property type="nucleotide sequence ID" value="NC_019386.1"/>
</dbReference>
<comment type="cofactor">
    <cofactor evidence="1">
        <name>FAD</name>
        <dbReference type="ChEBI" id="CHEBI:57692"/>
    </cofactor>
</comment>
<dbReference type="InterPro" id="IPR040131">
    <property type="entry name" value="MnmG_N"/>
</dbReference>
<keyword evidence="9" id="KW-1185">Reference proteome</keyword>
<dbReference type="PANTHER" id="PTHR11806:SF0">
    <property type="entry name" value="PROTEIN MTO1 HOMOLOG, MITOCHONDRIAL"/>
    <property type="match status" value="1"/>
</dbReference>
<evidence type="ECO:0000256" key="2">
    <source>
        <dbReference type="ARBA" id="ARBA00022630"/>
    </source>
</evidence>
<dbReference type="KEGG" id="tos:Theos_1924"/>
<dbReference type="InterPro" id="IPR002218">
    <property type="entry name" value="MnmG-rel"/>
</dbReference>
<evidence type="ECO:0000313" key="9">
    <source>
        <dbReference type="Proteomes" id="UP000000211"/>
    </source>
</evidence>
<keyword evidence="2" id="KW-0285">Flavoprotein</keyword>
<keyword evidence="8" id="KW-0132">Cell division</keyword>
<dbReference type="GO" id="GO:0030488">
    <property type="term" value="P:tRNA methylation"/>
    <property type="evidence" value="ECO:0007669"/>
    <property type="project" value="TreeGrafter"/>
</dbReference>
<evidence type="ECO:0000313" key="8">
    <source>
        <dbReference type="EMBL" id="AFV76933.1"/>
    </source>
</evidence>
<dbReference type="GO" id="GO:0051301">
    <property type="term" value="P:cell division"/>
    <property type="evidence" value="ECO:0007669"/>
    <property type="project" value="UniProtKB-KW"/>
</dbReference>
<protein>
    <submittedName>
        <fullName evidence="8">NAD/FAD-utilizing enzyme apparently involved in cell division</fullName>
    </submittedName>
</protein>
<dbReference type="eggNOG" id="COG0445">
    <property type="taxonomic scope" value="Bacteria"/>
</dbReference>
<organism evidence="8 9">
    <name type="scientific">Thermus oshimai JL-2</name>
    <dbReference type="NCBI Taxonomy" id="751945"/>
    <lineage>
        <taxon>Bacteria</taxon>
        <taxon>Thermotogati</taxon>
        <taxon>Deinococcota</taxon>
        <taxon>Deinococci</taxon>
        <taxon>Thermales</taxon>
        <taxon>Thermaceae</taxon>
        <taxon>Thermus</taxon>
    </lineage>
</organism>
<keyword evidence="5" id="KW-0520">NAD</keyword>
<dbReference type="STRING" id="751945.Theos_1924"/>
<dbReference type="InterPro" id="IPR036188">
    <property type="entry name" value="FAD/NAD-bd_sf"/>
</dbReference>
<dbReference type="Gene3D" id="3.50.50.60">
    <property type="entry name" value="FAD/NAD(P)-binding domain"/>
    <property type="match status" value="1"/>
</dbReference>
<dbReference type="Proteomes" id="UP000000211">
    <property type="component" value="Chromosome"/>
</dbReference>
<proteinExistence type="predicted"/>
<dbReference type="GO" id="GO:0005829">
    <property type="term" value="C:cytosol"/>
    <property type="evidence" value="ECO:0007669"/>
    <property type="project" value="TreeGrafter"/>
</dbReference>
<accession>K7QY99</accession>
<evidence type="ECO:0000256" key="5">
    <source>
        <dbReference type="ARBA" id="ARBA00023027"/>
    </source>
</evidence>
<dbReference type="AlphaFoldDB" id="K7QY99"/>
<dbReference type="GO" id="GO:0002098">
    <property type="term" value="P:tRNA wobble uridine modification"/>
    <property type="evidence" value="ECO:0007669"/>
    <property type="project" value="TreeGrafter"/>
</dbReference>
<dbReference type="Pfam" id="PF01134">
    <property type="entry name" value="GIDA"/>
    <property type="match status" value="2"/>
</dbReference>
<feature type="domain" description="MnmG N-terminal" evidence="7">
    <location>
        <begin position="70"/>
        <end position="169"/>
    </location>
</feature>
<dbReference type="PANTHER" id="PTHR11806">
    <property type="entry name" value="GLUCOSE INHIBITED DIVISION PROTEIN A"/>
    <property type="match status" value="1"/>
</dbReference>